<dbReference type="GO" id="GO:0008168">
    <property type="term" value="F:methyltransferase activity"/>
    <property type="evidence" value="ECO:0007669"/>
    <property type="project" value="UniProtKB-KW"/>
</dbReference>
<evidence type="ECO:0000256" key="4">
    <source>
        <dbReference type="ARBA" id="ARBA00022679"/>
    </source>
</evidence>
<dbReference type="NCBIfam" id="TIGR00096">
    <property type="entry name" value="16S rRNA (cytidine(1402)-2'-O)-methyltransferase"/>
    <property type="match status" value="1"/>
</dbReference>
<dbReference type="EMBL" id="JAKGBZ010000005">
    <property type="protein sequence ID" value="MCF3945854.1"/>
    <property type="molecule type" value="Genomic_DNA"/>
</dbReference>
<protein>
    <recommendedName>
        <fullName evidence="6">Ribosomal RNA small subunit methyltransferase I</fullName>
        <ecNumber evidence="6">2.1.1.198</ecNumber>
    </recommendedName>
    <alternativeName>
        <fullName evidence="6">16S rRNA 2'-O-ribose C1402 methyltransferase</fullName>
    </alternativeName>
    <alternativeName>
        <fullName evidence="6">rRNA (cytidine-2'-O-)-methyltransferase RsmI</fullName>
    </alternativeName>
</protein>
<comment type="function">
    <text evidence="6">Catalyzes the 2'-O-methylation of the ribose of cytidine 1402 (C1402) in 16S rRNA.</text>
</comment>
<evidence type="ECO:0000259" key="8">
    <source>
        <dbReference type="Pfam" id="PF23016"/>
    </source>
</evidence>
<keyword evidence="5 6" id="KW-0949">S-adenosyl-L-methionine</keyword>
<evidence type="ECO:0000256" key="2">
    <source>
        <dbReference type="ARBA" id="ARBA00022552"/>
    </source>
</evidence>
<dbReference type="RefSeq" id="WP_235703166.1">
    <property type="nucleotide sequence ID" value="NZ_JAKGBZ010000005.1"/>
</dbReference>
<sequence>MRGVTSETPIQTAESVADRQPALVLVSTPIGNLGDMTPRAVAALRDADTILCEDTRVTGILLAVHGLSARLQPLHDHNEQDRIAPLIEAMRAGRRFALVSDAGAPLIADPGYRLVRAAIEAKLDISAIPGPNAAVMALALSGLPPHPFLFGGFLPPRSAARRSALQRLADAERAGLNATLIFYEAPHRLAASLADCAAVLGDRPAAVARELTKRFEEVRRGGLAELTANYRDVAPRGEITLVIGPAPDHVASDEDLDRALTEALDTMSIKDAAAEVARRLGLPRKQVYARALSLRATSG</sequence>
<dbReference type="GO" id="GO:0032259">
    <property type="term" value="P:methylation"/>
    <property type="evidence" value="ECO:0007669"/>
    <property type="project" value="UniProtKB-KW"/>
</dbReference>
<evidence type="ECO:0000313" key="10">
    <source>
        <dbReference type="Proteomes" id="UP001521209"/>
    </source>
</evidence>
<keyword evidence="4 6" id="KW-0808">Transferase</keyword>
<proteinExistence type="inferred from homology"/>
<dbReference type="EC" id="2.1.1.198" evidence="6"/>
<dbReference type="Proteomes" id="UP001521209">
    <property type="component" value="Unassembled WGS sequence"/>
</dbReference>
<organism evidence="9 10">
    <name type="scientific">Acidiphilium iwatense</name>
    <dbReference type="NCBI Taxonomy" id="768198"/>
    <lineage>
        <taxon>Bacteria</taxon>
        <taxon>Pseudomonadati</taxon>
        <taxon>Pseudomonadota</taxon>
        <taxon>Alphaproteobacteria</taxon>
        <taxon>Acetobacterales</taxon>
        <taxon>Acidocellaceae</taxon>
        <taxon>Acidiphilium</taxon>
    </lineage>
</organism>
<dbReference type="PANTHER" id="PTHR46111">
    <property type="entry name" value="RIBOSOMAL RNA SMALL SUBUNIT METHYLTRANSFERASE I"/>
    <property type="match status" value="1"/>
</dbReference>
<reference evidence="9 10" key="1">
    <citation type="submission" date="2022-01" db="EMBL/GenBank/DDBJ databases">
        <authorList>
            <person name="Won M."/>
            <person name="Kim S.-J."/>
            <person name="Kwon S.-W."/>
        </authorList>
    </citation>
    <scope>NUCLEOTIDE SEQUENCE [LARGE SCALE GENOMIC DNA]</scope>
    <source>
        <strain evidence="9 10">KCTC 23505</strain>
    </source>
</reference>
<dbReference type="Pfam" id="PF00590">
    <property type="entry name" value="TP_methylase"/>
    <property type="match status" value="1"/>
</dbReference>
<feature type="domain" description="Tetrapyrrole methylase" evidence="7">
    <location>
        <begin position="23"/>
        <end position="226"/>
    </location>
</feature>
<dbReference type="InterPro" id="IPR000878">
    <property type="entry name" value="4pyrrol_Mease"/>
</dbReference>
<dbReference type="InterPro" id="IPR035996">
    <property type="entry name" value="4pyrrol_Methylase_sf"/>
</dbReference>
<evidence type="ECO:0000259" key="7">
    <source>
        <dbReference type="Pfam" id="PF00590"/>
    </source>
</evidence>
<comment type="catalytic activity">
    <reaction evidence="6">
        <text>cytidine(1402) in 16S rRNA + S-adenosyl-L-methionine = 2'-O-methylcytidine(1402) in 16S rRNA + S-adenosyl-L-homocysteine + H(+)</text>
        <dbReference type="Rhea" id="RHEA:42924"/>
        <dbReference type="Rhea" id="RHEA-COMP:10285"/>
        <dbReference type="Rhea" id="RHEA-COMP:10286"/>
        <dbReference type="ChEBI" id="CHEBI:15378"/>
        <dbReference type="ChEBI" id="CHEBI:57856"/>
        <dbReference type="ChEBI" id="CHEBI:59789"/>
        <dbReference type="ChEBI" id="CHEBI:74495"/>
        <dbReference type="ChEBI" id="CHEBI:82748"/>
        <dbReference type="EC" id="2.1.1.198"/>
    </reaction>
</comment>
<dbReference type="CDD" id="cd11648">
    <property type="entry name" value="RsmI"/>
    <property type="match status" value="1"/>
</dbReference>
<evidence type="ECO:0000256" key="5">
    <source>
        <dbReference type="ARBA" id="ARBA00022691"/>
    </source>
</evidence>
<dbReference type="SUPFAM" id="SSF53790">
    <property type="entry name" value="Tetrapyrrole methylase"/>
    <property type="match status" value="1"/>
</dbReference>
<comment type="caution">
    <text evidence="9">The sequence shown here is derived from an EMBL/GenBank/DDBJ whole genome shotgun (WGS) entry which is preliminary data.</text>
</comment>
<dbReference type="InterPro" id="IPR053910">
    <property type="entry name" value="RsmI_HTH"/>
</dbReference>
<dbReference type="Pfam" id="PF23016">
    <property type="entry name" value="RsmI_C"/>
    <property type="match status" value="1"/>
</dbReference>
<gene>
    <name evidence="6 9" type="primary">rsmI</name>
    <name evidence="9" type="ORF">L2A60_04040</name>
</gene>
<dbReference type="Gene3D" id="3.30.950.10">
    <property type="entry name" value="Methyltransferase, Cobalt-precorrin-4 Transmethylase, Domain 2"/>
    <property type="match status" value="1"/>
</dbReference>
<evidence type="ECO:0000313" key="9">
    <source>
        <dbReference type="EMBL" id="MCF3945854.1"/>
    </source>
</evidence>
<dbReference type="PANTHER" id="PTHR46111:SF1">
    <property type="entry name" value="RIBOSOMAL RNA SMALL SUBUNIT METHYLTRANSFERASE I"/>
    <property type="match status" value="1"/>
</dbReference>
<dbReference type="InterPro" id="IPR014777">
    <property type="entry name" value="4pyrrole_Mease_sub1"/>
</dbReference>
<comment type="subcellular location">
    <subcellularLocation>
        <location evidence="6">Cytoplasm</location>
    </subcellularLocation>
</comment>
<evidence type="ECO:0000256" key="3">
    <source>
        <dbReference type="ARBA" id="ARBA00022603"/>
    </source>
</evidence>
<dbReference type="InterPro" id="IPR014776">
    <property type="entry name" value="4pyrrole_Mease_sub2"/>
</dbReference>
<keyword evidence="2 6" id="KW-0698">rRNA processing</keyword>
<dbReference type="HAMAP" id="MF_01877">
    <property type="entry name" value="16SrRNA_methyltr_I"/>
    <property type="match status" value="1"/>
</dbReference>
<dbReference type="PIRSF" id="PIRSF005917">
    <property type="entry name" value="MTase_YraL"/>
    <property type="match status" value="1"/>
</dbReference>
<keyword evidence="3 6" id="KW-0489">Methyltransferase</keyword>
<feature type="domain" description="RsmI HTH" evidence="8">
    <location>
        <begin position="251"/>
        <end position="295"/>
    </location>
</feature>
<keyword evidence="1 6" id="KW-0963">Cytoplasm</keyword>
<dbReference type="Gene3D" id="3.40.1010.10">
    <property type="entry name" value="Cobalt-precorrin-4 Transmethylase, Domain 1"/>
    <property type="match status" value="1"/>
</dbReference>
<accession>A0ABS9DX07</accession>
<name>A0ABS9DX07_9PROT</name>
<evidence type="ECO:0000256" key="6">
    <source>
        <dbReference type="HAMAP-Rule" id="MF_01877"/>
    </source>
</evidence>
<comment type="similarity">
    <text evidence="6">Belongs to the methyltransferase superfamily. RsmI family.</text>
</comment>
<evidence type="ECO:0000256" key="1">
    <source>
        <dbReference type="ARBA" id="ARBA00022490"/>
    </source>
</evidence>
<dbReference type="InterPro" id="IPR008189">
    <property type="entry name" value="rRNA_ssu_MeTfrase_I"/>
</dbReference>
<keyword evidence="10" id="KW-1185">Reference proteome</keyword>